<comment type="caution">
    <text evidence="2">The sequence shown here is derived from an EMBL/GenBank/DDBJ whole genome shotgun (WGS) entry which is preliminary data.</text>
</comment>
<evidence type="ECO:0000313" key="2">
    <source>
        <dbReference type="EMBL" id="OEL23088.1"/>
    </source>
</evidence>
<evidence type="ECO:0000256" key="1">
    <source>
        <dbReference type="SAM" id="Phobius"/>
    </source>
</evidence>
<name>A0A1E5VD61_9POAL</name>
<keyword evidence="1" id="KW-0472">Membrane</keyword>
<keyword evidence="3" id="KW-1185">Reference proteome</keyword>
<feature type="non-terminal residue" evidence="2">
    <location>
        <position position="1"/>
    </location>
</feature>
<organism evidence="2 3">
    <name type="scientific">Dichanthelium oligosanthes</name>
    <dbReference type="NCBI Taxonomy" id="888268"/>
    <lineage>
        <taxon>Eukaryota</taxon>
        <taxon>Viridiplantae</taxon>
        <taxon>Streptophyta</taxon>
        <taxon>Embryophyta</taxon>
        <taxon>Tracheophyta</taxon>
        <taxon>Spermatophyta</taxon>
        <taxon>Magnoliopsida</taxon>
        <taxon>Liliopsida</taxon>
        <taxon>Poales</taxon>
        <taxon>Poaceae</taxon>
        <taxon>PACMAD clade</taxon>
        <taxon>Panicoideae</taxon>
        <taxon>Panicodae</taxon>
        <taxon>Paniceae</taxon>
        <taxon>Dichantheliinae</taxon>
        <taxon>Dichanthelium</taxon>
    </lineage>
</organism>
<feature type="transmembrane region" description="Helical" evidence="1">
    <location>
        <begin position="28"/>
        <end position="52"/>
    </location>
</feature>
<evidence type="ECO:0000313" key="3">
    <source>
        <dbReference type="Proteomes" id="UP000095767"/>
    </source>
</evidence>
<feature type="transmembrane region" description="Helical" evidence="1">
    <location>
        <begin position="58"/>
        <end position="80"/>
    </location>
</feature>
<protein>
    <submittedName>
        <fullName evidence="2">Uncharacterized protein</fullName>
    </submittedName>
</protein>
<keyword evidence="1" id="KW-1133">Transmembrane helix</keyword>
<proteinExistence type="predicted"/>
<reference evidence="2 3" key="1">
    <citation type="submission" date="2016-09" db="EMBL/GenBank/DDBJ databases">
        <title>The draft genome of Dichanthelium oligosanthes: A C3 panicoid grass species.</title>
        <authorList>
            <person name="Studer A.J."/>
            <person name="Schnable J.C."/>
            <person name="Brutnell T.P."/>
        </authorList>
    </citation>
    <scope>NUCLEOTIDE SEQUENCE [LARGE SCALE GENOMIC DNA]</scope>
    <source>
        <strain evidence="3">cv. Kellogg 1175</strain>
        <tissue evidence="2">Leaf</tissue>
    </source>
</reference>
<dbReference type="OrthoDB" id="695478at2759"/>
<keyword evidence="1" id="KW-0812">Transmembrane</keyword>
<gene>
    <name evidence="2" type="ORF">BAE44_0015893</name>
</gene>
<dbReference type="AlphaFoldDB" id="A0A1E5VD61"/>
<feature type="transmembrane region" description="Helical" evidence="1">
    <location>
        <begin position="92"/>
        <end position="109"/>
    </location>
</feature>
<accession>A0A1E5VD61</accession>
<dbReference type="EMBL" id="LWDX02043552">
    <property type="protein sequence ID" value="OEL23088.1"/>
    <property type="molecule type" value="Genomic_DNA"/>
</dbReference>
<dbReference type="Proteomes" id="UP000095767">
    <property type="component" value="Unassembled WGS sequence"/>
</dbReference>
<sequence>LGLGLVFVVWGSVSGVLTEIEKKVKAEWINYCFIYSDIALVLMLIGLAASTFPDSSWLAASLSGLGALQSFIFVLGAVHIGSLKYHSYLDECLYSMIGTTVAITIYWGLSVQDPVVNLFALLVLDRVTTV</sequence>